<organism evidence="1">
    <name type="scientific">Siphoviridae sp. ctj495</name>
    <dbReference type="NCBI Taxonomy" id="2823592"/>
    <lineage>
        <taxon>Viruses</taxon>
        <taxon>Duplodnaviria</taxon>
        <taxon>Heunggongvirae</taxon>
        <taxon>Uroviricota</taxon>
        <taxon>Caudoviricetes</taxon>
    </lineage>
</organism>
<accession>A0A8S5LE69</accession>
<name>A0A8S5LE69_9CAUD</name>
<dbReference type="EMBL" id="BK014692">
    <property type="protein sequence ID" value="DAD68139.1"/>
    <property type="molecule type" value="Genomic_DNA"/>
</dbReference>
<reference evidence="1" key="1">
    <citation type="journal article" date="2021" name="Proc. Natl. Acad. Sci. U.S.A.">
        <title>A Catalog of Tens of Thousands of Viruses from Human Metagenomes Reveals Hidden Associations with Chronic Diseases.</title>
        <authorList>
            <person name="Tisza M.J."/>
            <person name="Buck C.B."/>
        </authorList>
    </citation>
    <scope>NUCLEOTIDE SEQUENCE</scope>
    <source>
        <strain evidence="1">Ctj495</strain>
    </source>
</reference>
<protein>
    <submittedName>
        <fullName evidence="1">Uncharacterized protein</fullName>
    </submittedName>
</protein>
<sequence>MGKRAATPSKPARTVEQREAQMINLALELAEKQLREGTAPATTVNHYLKLASTREQLEVEKLRNETALLEAKKTALVSAEQAEKIAKEAIEAFRTYSGAGDVTNVY</sequence>
<proteinExistence type="predicted"/>
<evidence type="ECO:0000313" key="1">
    <source>
        <dbReference type="EMBL" id="DAD68139.1"/>
    </source>
</evidence>